<keyword evidence="1" id="KW-0732">Signal</keyword>
<protein>
    <submittedName>
        <fullName evidence="2">Uncharacterized protein</fullName>
    </submittedName>
</protein>
<sequence>MNQVLRKSKKKMMDLVGSLLISLSMFSTTSFAATEGAVKSVTNSSYTGIAVDINLPKSVVVKDGYMNWHLGIGASKVEGGISKTPSGYKVFLNSGYNESGQNSKYWNTQYDTSIKDGDRVNLKIINNGNGTVTMYVNGISSPVYGSFSQYEPVKMVQGVEDTGRNSFSQASFSNVLLRADTSGSSYKS</sequence>
<reference evidence="2 3" key="1">
    <citation type="submission" date="2017-09" db="EMBL/GenBank/DDBJ databases">
        <title>Large-scale bioinformatics analysis of Bacillus genomes uncovers conserved roles of natural products in bacterial physiology.</title>
        <authorList>
            <consortium name="Agbiome Team Llc"/>
            <person name="Bleich R.M."/>
            <person name="Grubbs K.J."/>
            <person name="Santa Maria K.C."/>
            <person name="Allen S.E."/>
            <person name="Farag S."/>
            <person name="Shank E.A."/>
            <person name="Bowers A."/>
        </authorList>
    </citation>
    <scope>NUCLEOTIDE SEQUENCE [LARGE SCALE GENOMIC DNA]</scope>
    <source>
        <strain evidence="2 3">AFS029792</strain>
    </source>
</reference>
<comment type="caution">
    <text evidence="2">The sequence shown here is derived from an EMBL/GenBank/DDBJ whole genome shotgun (WGS) entry which is preliminary data.</text>
</comment>
<dbReference type="Proteomes" id="UP000225135">
    <property type="component" value="Unassembled WGS sequence"/>
</dbReference>
<name>A0A9X7E8D3_BACCE</name>
<dbReference type="AlphaFoldDB" id="A0A9X7E8D3"/>
<feature type="signal peptide" evidence="1">
    <location>
        <begin position="1"/>
        <end position="32"/>
    </location>
</feature>
<evidence type="ECO:0000313" key="3">
    <source>
        <dbReference type="Proteomes" id="UP000225135"/>
    </source>
</evidence>
<accession>A0A9X7E8D3</accession>
<gene>
    <name evidence="2" type="ORF">COI69_09360</name>
</gene>
<feature type="chain" id="PRO_5040875668" evidence="1">
    <location>
        <begin position="33"/>
        <end position="188"/>
    </location>
</feature>
<proteinExistence type="predicted"/>
<dbReference type="EMBL" id="NUUR01000023">
    <property type="protein sequence ID" value="PHG82986.1"/>
    <property type="molecule type" value="Genomic_DNA"/>
</dbReference>
<evidence type="ECO:0000313" key="2">
    <source>
        <dbReference type="EMBL" id="PHG82986.1"/>
    </source>
</evidence>
<organism evidence="2 3">
    <name type="scientific">Bacillus cereus</name>
    <dbReference type="NCBI Taxonomy" id="1396"/>
    <lineage>
        <taxon>Bacteria</taxon>
        <taxon>Bacillati</taxon>
        <taxon>Bacillota</taxon>
        <taxon>Bacilli</taxon>
        <taxon>Bacillales</taxon>
        <taxon>Bacillaceae</taxon>
        <taxon>Bacillus</taxon>
        <taxon>Bacillus cereus group</taxon>
    </lineage>
</organism>
<evidence type="ECO:0000256" key="1">
    <source>
        <dbReference type="SAM" id="SignalP"/>
    </source>
</evidence>